<accession>A0A9D1UEX2</accession>
<evidence type="ECO:0000313" key="2">
    <source>
        <dbReference type="EMBL" id="HIW84793.1"/>
    </source>
</evidence>
<reference evidence="2" key="2">
    <citation type="submission" date="2021-04" db="EMBL/GenBank/DDBJ databases">
        <authorList>
            <person name="Gilroy R."/>
        </authorList>
    </citation>
    <scope>NUCLEOTIDE SEQUENCE</scope>
    <source>
        <strain evidence="2">ChiSxjej1B13-11762</strain>
    </source>
</reference>
<dbReference type="Pfam" id="PF02151">
    <property type="entry name" value="UVR"/>
    <property type="match status" value="1"/>
</dbReference>
<proteinExistence type="predicted"/>
<dbReference type="AlphaFoldDB" id="A0A9D1UEX2"/>
<comment type="caution">
    <text evidence="2">The sequence shown here is derived from an EMBL/GenBank/DDBJ whole genome shotgun (WGS) entry which is preliminary data.</text>
</comment>
<dbReference type="PROSITE" id="PS50151">
    <property type="entry name" value="UVR"/>
    <property type="match status" value="1"/>
</dbReference>
<gene>
    <name evidence="2" type="ORF">H9873_10810</name>
</gene>
<dbReference type="InterPro" id="IPR036876">
    <property type="entry name" value="UVR_dom_sf"/>
</dbReference>
<reference evidence="2" key="1">
    <citation type="journal article" date="2021" name="PeerJ">
        <title>Extensive microbial diversity within the chicken gut microbiome revealed by metagenomics and culture.</title>
        <authorList>
            <person name="Gilroy R."/>
            <person name="Ravi A."/>
            <person name="Getino M."/>
            <person name="Pursley I."/>
            <person name="Horton D.L."/>
            <person name="Alikhan N.F."/>
            <person name="Baker D."/>
            <person name="Gharbi K."/>
            <person name="Hall N."/>
            <person name="Watson M."/>
            <person name="Adriaenssens E.M."/>
            <person name="Foster-Nyarko E."/>
            <person name="Jarju S."/>
            <person name="Secka A."/>
            <person name="Antonio M."/>
            <person name="Oren A."/>
            <person name="Chaudhuri R.R."/>
            <person name="La Ragione R."/>
            <person name="Hildebrand F."/>
            <person name="Pallen M.J."/>
        </authorList>
    </citation>
    <scope>NUCLEOTIDE SEQUENCE</scope>
    <source>
        <strain evidence="2">ChiSxjej1B13-11762</strain>
    </source>
</reference>
<dbReference type="EMBL" id="DXGF01000191">
    <property type="protein sequence ID" value="HIW84793.1"/>
    <property type="molecule type" value="Genomic_DNA"/>
</dbReference>
<evidence type="ECO:0000313" key="3">
    <source>
        <dbReference type="Proteomes" id="UP000824263"/>
    </source>
</evidence>
<dbReference type="InterPro" id="IPR001943">
    <property type="entry name" value="UVR_dom"/>
</dbReference>
<dbReference type="Proteomes" id="UP000824263">
    <property type="component" value="Unassembled WGS sequence"/>
</dbReference>
<name>A0A9D1UEX2_9FIRM</name>
<feature type="domain" description="UVR" evidence="1">
    <location>
        <begin position="94"/>
        <end position="129"/>
    </location>
</feature>
<organism evidence="2 3">
    <name type="scientific">Candidatus Dorea gallistercoris</name>
    <dbReference type="NCBI Taxonomy" id="2838542"/>
    <lineage>
        <taxon>Bacteria</taxon>
        <taxon>Bacillati</taxon>
        <taxon>Bacillota</taxon>
        <taxon>Clostridia</taxon>
        <taxon>Lachnospirales</taxon>
        <taxon>Lachnospiraceae</taxon>
        <taxon>Dorea</taxon>
    </lineage>
</organism>
<protein>
    <submittedName>
        <fullName evidence="2">UvrB/UvrC motif-containing protein</fullName>
    </submittedName>
</protein>
<sequence length="135" mass="15780">MKTEHKIDKEVVWMKCQFCNKENVNRVFYINWMGNIYQVPVCEECLRKMWSQAAAAGKTEEFKNYTGWWPGQPDPRHLGDKAFPDLAVEGLVRRRKLAALRVRLSEAAKLEHYEEAARLRDDIAKIEQEVCTHGN</sequence>
<dbReference type="SUPFAM" id="SSF46600">
    <property type="entry name" value="C-terminal UvrC-binding domain of UvrB"/>
    <property type="match status" value="1"/>
</dbReference>
<evidence type="ECO:0000259" key="1">
    <source>
        <dbReference type="PROSITE" id="PS50151"/>
    </source>
</evidence>